<keyword evidence="1" id="KW-0472">Membrane</keyword>
<accession>A0A5J4V7B1</accession>
<evidence type="ECO:0000313" key="3">
    <source>
        <dbReference type="Proteomes" id="UP000324800"/>
    </source>
</evidence>
<protein>
    <submittedName>
        <fullName evidence="2">Uncharacterized protein</fullName>
    </submittedName>
</protein>
<feature type="transmembrane region" description="Helical" evidence="1">
    <location>
        <begin position="50"/>
        <end position="72"/>
    </location>
</feature>
<organism evidence="2 3">
    <name type="scientific">Streblomastix strix</name>
    <dbReference type="NCBI Taxonomy" id="222440"/>
    <lineage>
        <taxon>Eukaryota</taxon>
        <taxon>Metamonada</taxon>
        <taxon>Preaxostyla</taxon>
        <taxon>Oxymonadida</taxon>
        <taxon>Streblomastigidae</taxon>
        <taxon>Streblomastix</taxon>
    </lineage>
</organism>
<dbReference type="AlphaFoldDB" id="A0A5J4V7B1"/>
<proteinExistence type="predicted"/>
<keyword evidence="1" id="KW-0812">Transmembrane</keyword>
<comment type="caution">
    <text evidence="2">The sequence shown here is derived from an EMBL/GenBank/DDBJ whole genome shotgun (WGS) entry which is preliminary data.</text>
</comment>
<dbReference type="EMBL" id="SNRW01009280">
    <property type="protein sequence ID" value="KAA6378240.1"/>
    <property type="molecule type" value="Genomic_DNA"/>
</dbReference>
<dbReference type="Proteomes" id="UP000324800">
    <property type="component" value="Unassembled WGS sequence"/>
</dbReference>
<evidence type="ECO:0000313" key="2">
    <source>
        <dbReference type="EMBL" id="KAA6378240.1"/>
    </source>
</evidence>
<sequence>MSRAVSFTLSMVLVALFLVTFIFSIIGTGSSQEKKNGATWLYAFLSNGGLFNSLVLLGGAVVCLGIILALPLPKREAVREGRED</sequence>
<name>A0A5J4V7B1_9EUKA</name>
<keyword evidence="1" id="KW-1133">Transmembrane helix</keyword>
<gene>
    <name evidence="2" type="ORF">EZS28_026234</name>
</gene>
<evidence type="ECO:0000256" key="1">
    <source>
        <dbReference type="SAM" id="Phobius"/>
    </source>
</evidence>
<reference evidence="2 3" key="1">
    <citation type="submission" date="2019-03" db="EMBL/GenBank/DDBJ databases">
        <title>Single cell metagenomics reveals metabolic interactions within the superorganism composed of flagellate Streblomastix strix and complex community of Bacteroidetes bacteria on its surface.</title>
        <authorList>
            <person name="Treitli S.C."/>
            <person name="Kolisko M."/>
            <person name="Husnik F."/>
            <person name="Keeling P."/>
            <person name="Hampl V."/>
        </authorList>
    </citation>
    <scope>NUCLEOTIDE SEQUENCE [LARGE SCALE GENOMIC DNA]</scope>
    <source>
        <strain evidence="2">ST1C</strain>
    </source>
</reference>